<evidence type="ECO:0000313" key="3">
    <source>
        <dbReference type="Proteomes" id="UP000294844"/>
    </source>
</evidence>
<protein>
    <submittedName>
        <fullName evidence="1">Uncharacterized protein</fullName>
    </submittedName>
</protein>
<dbReference type="Proteomes" id="UP000294844">
    <property type="component" value="Unassembled WGS sequence"/>
</dbReference>
<evidence type="ECO:0000313" key="2">
    <source>
        <dbReference type="EMBL" id="TEA05429.1"/>
    </source>
</evidence>
<name>A0A4R8SHF8_9MYCO</name>
<gene>
    <name evidence="2" type="ORF">CCUG60883_02735</name>
    <name evidence="1" type="ORF">CCUG60885_02478</name>
</gene>
<reference evidence="3 4" key="1">
    <citation type="journal article" date="2019" name="Sci. Rep.">
        <title>Extended insight into the Mycobacterium chelonae-abscessus complex through whole genome sequencing of Mycobacterium salmoniphilum outbreak and Mycobacterium salmoniphilum-like strains.</title>
        <authorList>
            <person name="Behra P.R.K."/>
            <person name="Das S."/>
            <person name="Pettersson B.M.F."/>
            <person name="Shirreff L."/>
            <person name="DuCote T."/>
            <person name="Jacobsson K.G."/>
            <person name="Ennis D.G."/>
            <person name="Kirsebom L.A."/>
        </authorList>
    </citation>
    <scope>NUCLEOTIDE SEQUENCE [LARGE SCALE GENOMIC DNA]</scope>
    <source>
        <strain evidence="2 3">CCUG 60883</strain>
        <strain evidence="1 4">CCUG 60885</strain>
    </source>
</reference>
<dbReference type="Proteomes" id="UP000295685">
    <property type="component" value="Unassembled WGS sequence"/>
</dbReference>
<dbReference type="EMBL" id="PECK01000003">
    <property type="protein sequence ID" value="TDZ96334.1"/>
    <property type="molecule type" value="Genomic_DNA"/>
</dbReference>
<accession>A0A4R8SHF8</accession>
<evidence type="ECO:0000313" key="1">
    <source>
        <dbReference type="EMBL" id="TDZ96334.1"/>
    </source>
</evidence>
<sequence>MSSDYASPGVSSRISLTLVDTTRSKVAPVAATAQGLVADASSTELAVLATELPDYLKSRGQVDPSWVDQQTATVSPELNAAITDANAKALAYTQHNHQLLVNKVTKTQSPAGYRPPSFVPLPEQLRRAGTWLVASG</sequence>
<proteinExistence type="predicted"/>
<keyword evidence="3" id="KW-1185">Reference proteome</keyword>
<dbReference type="AlphaFoldDB" id="A0A4R8SHF8"/>
<dbReference type="RefSeq" id="WP_134146432.1">
    <property type="nucleotide sequence ID" value="NZ_PECK01000003.1"/>
</dbReference>
<comment type="caution">
    <text evidence="1">The sequence shown here is derived from an EMBL/GenBank/DDBJ whole genome shotgun (WGS) entry which is preliminary data.</text>
</comment>
<evidence type="ECO:0000313" key="4">
    <source>
        <dbReference type="Proteomes" id="UP000295685"/>
    </source>
</evidence>
<organism evidence="1 4">
    <name type="scientific">Mycobacteroides salmoniphilum</name>
    <dbReference type="NCBI Taxonomy" id="404941"/>
    <lineage>
        <taxon>Bacteria</taxon>
        <taxon>Bacillati</taxon>
        <taxon>Actinomycetota</taxon>
        <taxon>Actinomycetes</taxon>
        <taxon>Mycobacteriales</taxon>
        <taxon>Mycobacteriaceae</taxon>
        <taxon>Mycobacteroides</taxon>
    </lineage>
</organism>
<dbReference type="EMBL" id="PECM01000008">
    <property type="protein sequence ID" value="TEA05429.1"/>
    <property type="molecule type" value="Genomic_DNA"/>
</dbReference>